<proteinExistence type="predicted"/>
<feature type="compositionally biased region" description="Low complexity" evidence="1">
    <location>
        <begin position="73"/>
        <end position="83"/>
    </location>
</feature>
<sequence length="98" mass="8966">MRTALIAATLAAAALFGSAGIAAADNSIPHGLGSLLGQGPSDQPGGSGSDSMMGGSGTISQTADSNVGKEPQSSGDSGNSGSHGANGGGSDGMGSGGM</sequence>
<feature type="chain" id="PRO_5013296228" evidence="2">
    <location>
        <begin position="25"/>
        <end position="98"/>
    </location>
</feature>
<organism evidence="3 4">
    <name type="scientific">Streptomyces gilvosporeus</name>
    <dbReference type="NCBI Taxonomy" id="553510"/>
    <lineage>
        <taxon>Bacteria</taxon>
        <taxon>Bacillati</taxon>
        <taxon>Actinomycetota</taxon>
        <taxon>Actinomycetes</taxon>
        <taxon>Kitasatosporales</taxon>
        <taxon>Streptomycetaceae</taxon>
        <taxon>Streptomyces</taxon>
    </lineage>
</organism>
<name>A0A1V0U0F6_9ACTN</name>
<accession>A0A1V0U0F6</accession>
<keyword evidence="4" id="KW-1185">Reference proteome</keyword>
<evidence type="ECO:0000256" key="2">
    <source>
        <dbReference type="SAM" id="SignalP"/>
    </source>
</evidence>
<keyword evidence="2" id="KW-0732">Signal</keyword>
<dbReference type="RefSeq" id="WP_083108888.1">
    <property type="nucleotide sequence ID" value="NZ_CP020569.1"/>
</dbReference>
<dbReference type="Proteomes" id="UP000192726">
    <property type="component" value="Chromosome"/>
</dbReference>
<evidence type="ECO:0000313" key="4">
    <source>
        <dbReference type="Proteomes" id="UP000192726"/>
    </source>
</evidence>
<dbReference type="KEGG" id="sgv:B1H19_34945"/>
<gene>
    <name evidence="3" type="ORF">B1H19_34945</name>
</gene>
<reference evidence="3 4" key="1">
    <citation type="submission" date="2017-04" db="EMBL/GenBank/DDBJ databases">
        <title>Complete Genome Sequence of Streptomyces gilvosporeus F607, a Capable Producer of Natamycin.</title>
        <authorList>
            <person name="Zong G."/>
            <person name="Zhong C."/>
            <person name="Fu J."/>
            <person name="Qin R."/>
            <person name="Cao G."/>
        </authorList>
    </citation>
    <scope>NUCLEOTIDE SEQUENCE [LARGE SCALE GENOMIC DNA]</scope>
    <source>
        <strain evidence="3 4">F607</strain>
    </source>
</reference>
<feature type="compositionally biased region" description="Gly residues" evidence="1">
    <location>
        <begin position="84"/>
        <end position="98"/>
    </location>
</feature>
<feature type="region of interest" description="Disordered" evidence="1">
    <location>
        <begin position="27"/>
        <end position="98"/>
    </location>
</feature>
<dbReference type="AlphaFoldDB" id="A0A1V0U0F6"/>
<feature type="compositionally biased region" description="Low complexity" evidence="1">
    <location>
        <begin position="37"/>
        <end position="53"/>
    </location>
</feature>
<protein>
    <submittedName>
        <fullName evidence="3">Uncharacterized protein</fullName>
    </submittedName>
</protein>
<evidence type="ECO:0000256" key="1">
    <source>
        <dbReference type="SAM" id="MobiDB-lite"/>
    </source>
</evidence>
<dbReference type="EMBL" id="CP020569">
    <property type="protein sequence ID" value="ARF58694.1"/>
    <property type="molecule type" value="Genomic_DNA"/>
</dbReference>
<evidence type="ECO:0000313" key="3">
    <source>
        <dbReference type="EMBL" id="ARF58694.1"/>
    </source>
</evidence>
<feature type="signal peptide" evidence="2">
    <location>
        <begin position="1"/>
        <end position="24"/>
    </location>
</feature>